<keyword evidence="6" id="KW-0812">Transmembrane</keyword>
<dbReference type="InterPro" id="IPR019533">
    <property type="entry name" value="Peptidase_S26"/>
</dbReference>
<dbReference type="Proteomes" id="UP001500618">
    <property type="component" value="Unassembled WGS sequence"/>
</dbReference>
<comment type="similarity">
    <text evidence="3 6">Belongs to the peptidase S26 family.</text>
</comment>
<dbReference type="PROSITE" id="PS00761">
    <property type="entry name" value="SPASE_I_3"/>
    <property type="match status" value="1"/>
</dbReference>
<dbReference type="PRINTS" id="PR00727">
    <property type="entry name" value="LEADERPTASE"/>
</dbReference>
<evidence type="ECO:0000256" key="1">
    <source>
        <dbReference type="ARBA" id="ARBA00000677"/>
    </source>
</evidence>
<name>A0ABP4T4E2_9ACTN</name>
<reference evidence="9" key="1">
    <citation type="journal article" date="2019" name="Int. J. Syst. Evol. Microbiol.">
        <title>The Global Catalogue of Microorganisms (GCM) 10K type strain sequencing project: providing services to taxonomists for standard genome sequencing and annotation.</title>
        <authorList>
            <consortium name="The Broad Institute Genomics Platform"/>
            <consortium name="The Broad Institute Genome Sequencing Center for Infectious Disease"/>
            <person name="Wu L."/>
            <person name="Ma J."/>
        </authorList>
    </citation>
    <scope>NUCLEOTIDE SEQUENCE [LARGE SCALE GENOMIC DNA]</scope>
    <source>
        <strain evidence="9">JCM 14718</strain>
    </source>
</reference>
<organism evidence="8 9">
    <name type="scientific">Fodinicola feengrottensis</name>
    <dbReference type="NCBI Taxonomy" id="435914"/>
    <lineage>
        <taxon>Bacteria</taxon>
        <taxon>Bacillati</taxon>
        <taxon>Actinomycetota</taxon>
        <taxon>Actinomycetes</taxon>
        <taxon>Mycobacteriales</taxon>
        <taxon>Fodinicola</taxon>
    </lineage>
</organism>
<dbReference type="InterPro" id="IPR000223">
    <property type="entry name" value="Pept_S26A_signal_pept_1"/>
</dbReference>
<evidence type="ECO:0000256" key="2">
    <source>
        <dbReference type="ARBA" id="ARBA00004401"/>
    </source>
</evidence>
<evidence type="ECO:0000256" key="5">
    <source>
        <dbReference type="ARBA" id="ARBA00022801"/>
    </source>
</evidence>
<evidence type="ECO:0000259" key="7">
    <source>
        <dbReference type="Pfam" id="PF10502"/>
    </source>
</evidence>
<evidence type="ECO:0000313" key="8">
    <source>
        <dbReference type="EMBL" id="GAA1682114.1"/>
    </source>
</evidence>
<proteinExistence type="inferred from homology"/>
<comment type="catalytic activity">
    <reaction evidence="1 6">
        <text>Cleavage of hydrophobic, N-terminal signal or leader sequences from secreted and periplasmic proteins.</text>
        <dbReference type="EC" id="3.4.21.89"/>
    </reaction>
</comment>
<dbReference type="EC" id="3.4.21.89" evidence="4 6"/>
<dbReference type="SUPFAM" id="SSF51306">
    <property type="entry name" value="LexA/Signal peptidase"/>
    <property type="match status" value="1"/>
</dbReference>
<keyword evidence="5 6" id="KW-0378">Hydrolase</keyword>
<dbReference type="InterPro" id="IPR019758">
    <property type="entry name" value="Pept_S26A_signal_pept_1_CS"/>
</dbReference>
<keyword evidence="6" id="KW-0645">Protease</keyword>
<keyword evidence="6" id="KW-0472">Membrane</keyword>
<dbReference type="Pfam" id="PF10502">
    <property type="entry name" value="Peptidase_S26"/>
    <property type="match status" value="1"/>
</dbReference>
<feature type="transmembrane region" description="Helical" evidence="6">
    <location>
        <begin position="12"/>
        <end position="31"/>
    </location>
</feature>
<feature type="domain" description="Peptidase S26" evidence="7">
    <location>
        <begin position="17"/>
        <end position="182"/>
    </location>
</feature>
<dbReference type="PANTHER" id="PTHR43390">
    <property type="entry name" value="SIGNAL PEPTIDASE I"/>
    <property type="match status" value="1"/>
</dbReference>
<evidence type="ECO:0000256" key="6">
    <source>
        <dbReference type="RuleBase" id="RU362042"/>
    </source>
</evidence>
<evidence type="ECO:0000256" key="3">
    <source>
        <dbReference type="ARBA" id="ARBA00009370"/>
    </source>
</evidence>
<sequence>MSESRTRRRRLPFWVELPILVVIALVVALVVRQFAVQTFYIPSESMEDTLLVNDQVLVNKIVYDFRAPERGEIIVFQPPVGWNAPPDEKIFIKRVIGTPGDHVVCCNAAGQVTVNGYGLTEPYVRPGDRPSDIRFDITVPAGRIFVMGDHRGNSGDSRIYLAMDSGTVPISNVQGEAFATYWPLNRWTGLGVPATFASVPAPKK</sequence>
<dbReference type="CDD" id="cd06530">
    <property type="entry name" value="S26_SPase_I"/>
    <property type="match status" value="1"/>
</dbReference>
<comment type="subcellular location">
    <subcellularLocation>
        <location evidence="2">Cell membrane</location>
        <topology evidence="2">Single-pass type II membrane protein</topology>
    </subcellularLocation>
    <subcellularLocation>
        <location evidence="6">Membrane</location>
        <topology evidence="6">Single-pass type II membrane protein</topology>
    </subcellularLocation>
</comment>
<accession>A0ABP4T4E2</accession>
<evidence type="ECO:0000313" key="9">
    <source>
        <dbReference type="Proteomes" id="UP001500618"/>
    </source>
</evidence>
<dbReference type="Gene3D" id="2.10.109.10">
    <property type="entry name" value="Umud Fragment, subunit A"/>
    <property type="match status" value="1"/>
</dbReference>
<protein>
    <recommendedName>
        <fullName evidence="4 6">Signal peptidase I</fullName>
        <ecNumber evidence="4 6">3.4.21.89</ecNumber>
    </recommendedName>
</protein>
<dbReference type="PANTHER" id="PTHR43390:SF1">
    <property type="entry name" value="CHLOROPLAST PROCESSING PEPTIDASE"/>
    <property type="match status" value="1"/>
</dbReference>
<keyword evidence="6" id="KW-1133">Transmembrane helix</keyword>
<evidence type="ECO:0000256" key="4">
    <source>
        <dbReference type="ARBA" id="ARBA00013208"/>
    </source>
</evidence>
<gene>
    <name evidence="8" type="ORF">GCM10009765_34090</name>
</gene>
<keyword evidence="9" id="KW-1185">Reference proteome</keyword>
<comment type="caution">
    <text evidence="8">The sequence shown here is derived from an EMBL/GenBank/DDBJ whole genome shotgun (WGS) entry which is preliminary data.</text>
</comment>
<dbReference type="RefSeq" id="WP_163571774.1">
    <property type="nucleotide sequence ID" value="NZ_BAAANY010000010.1"/>
</dbReference>
<dbReference type="NCBIfam" id="TIGR02227">
    <property type="entry name" value="sigpep_I_bact"/>
    <property type="match status" value="1"/>
</dbReference>
<dbReference type="EMBL" id="BAAANY010000010">
    <property type="protein sequence ID" value="GAA1682114.1"/>
    <property type="molecule type" value="Genomic_DNA"/>
</dbReference>
<dbReference type="InterPro" id="IPR036286">
    <property type="entry name" value="LexA/Signal_pep-like_sf"/>
</dbReference>